<dbReference type="PANTHER" id="PTHR30570">
    <property type="entry name" value="PERIPLASMIC PHOSPHATE BINDING COMPONENT OF PHOSPHATE ABC TRANSPORTER"/>
    <property type="match status" value="1"/>
</dbReference>
<keyword evidence="7 10" id="KW-0732">Signal</keyword>
<dbReference type="HOGENOM" id="CLU_026228_5_1_9"/>
<dbReference type="Gene3D" id="3.40.190.10">
    <property type="entry name" value="Periplasmic binding protein-like II"/>
    <property type="match status" value="2"/>
</dbReference>
<dbReference type="OrthoDB" id="9790048at2"/>
<evidence type="ECO:0000313" key="12">
    <source>
        <dbReference type="EMBL" id="EFW03159.1"/>
    </source>
</evidence>
<feature type="chain" id="PRO_5039756914" description="Phosphate-binding protein" evidence="10">
    <location>
        <begin position="29"/>
        <end position="291"/>
    </location>
</feature>
<evidence type="ECO:0000256" key="8">
    <source>
        <dbReference type="ARBA" id="ARBA00023139"/>
    </source>
</evidence>
<comment type="subunit">
    <text evidence="4 10">The complex is composed of two ATP-binding proteins (PstB), two transmembrane proteins (PstC and PstA) and a solute-binding protein (PstS).</text>
</comment>
<dbReference type="InterPro" id="IPR024370">
    <property type="entry name" value="PBP_domain"/>
</dbReference>
<sequence>MKEGYKKMKKLGALLLACVLSFSLVGCGGDDKTPTSNGDTTNVSGKITLDGSTSMEKLVKGLAEAIKEDYPNLTLEPQFTGSGTGIKSVIAGTANIGNSSRALKDEEKAEGLVENIVALDGIAVIVDKNNSIKNLTKQQLADIYTGKVKNWKEVGGADQNIVVVGREEGSGTRDGFEDILGIKEKCKYANTLNETGAVVAKVEGTPGAIGYASLDVAEDSKDKVNILSLDNIVPSESTILDGTYTLQRPFVMATKGEINKQSEQVQAVFKFIESAKGQEVIKSVGLVVPNK</sequence>
<comment type="function">
    <text evidence="1">Part of the ABC transporter complex PstSACB involved in phosphate import.</text>
</comment>
<evidence type="ECO:0000256" key="2">
    <source>
        <dbReference type="ARBA" id="ARBA00004193"/>
    </source>
</evidence>
<dbReference type="SUPFAM" id="SSF53850">
    <property type="entry name" value="Periplasmic binding protein-like II"/>
    <property type="match status" value="1"/>
</dbReference>
<comment type="subcellular location">
    <subcellularLocation>
        <location evidence="2 10">Cell membrane</location>
        <topology evidence="2 10">Lipid-anchor</topology>
    </subcellularLocation>
</comment>
<keyword evidence="10" id="KW-0472">Membrane</keyword>
<organism evidence="12 13">
    <name type="scientific">Coprobacillus cateniformis</name>
    <dbReference type="NCBI Taxonomy" id="100884"/>
    <lineage>
        <taxon>Bacteria</taxon>
        <taxon>Bacillati</taxon>
        <taxon>Bacillota</taxon>
        <taxon>Erysipelotrichia</taxon>
        <taxon>Erysipelotrichales</taxon>
        <taxon>Coprobacillaceae</taxon>
        <taxon>Coprobacillus</taxon>
    </lineage>
</organism>
<dbReference type="Pfam" id="PF12849">
    <property type="entry name" value="PBP_like_2"/>
    <property type="match status" value="1"/>
</dbReference>
<comment type="function">
    <text evidence="10">Involved in the system for phosphate transport across the cytoplasmic membrane.</text>
</comment>
<dbReference type="EMBL" id="ADKX01000051">
    <property type="protein sequence ID" value="EFW03159.1"/>
    <property type="molecule type" value="Genomic_DNA"/>
</dbReference>
<dbReference type="NCBIfam" id="TIGR02136">
    <property type="entry name" value="ptsS_2"/>
    <property type="match status" value="1"/>
</dbReference>
<dbReference type="PROSITE" id="PS51257">
    <property type="entry name" value="PROKAR_LIPOPROTEIN"/>
    <property type="match status" value="1"/>
</dbReference>
<keyword evidence="9 10" id="KW-0449">Lipoprotein</keyword>
<keyword evidence="10" id="KW-1003">Cell membrane</keyword>
<evidence type="ECO:0000259" key="11">
    <source>
        <dbReference type="Pfam" id="PF12849"/>
    </source>
</evidence>
<dbReference type="GO" id="GO:0042301">
    <property type="term" value="F:phosphate ion binding"/>
    <property type="evidence" value="ECO:0007669"/>
    <property type="project" value="UniProtKB-UniRule"/>
</dbReference>
<dbReference type="GO" id="GO:0006817">
    <property type="term" value="P:phosphate ion transport"/>
    <property type="evidence" value="ECO:0007669"/>
    <property type="project" value="UniProtKB-UniRule"/>
</dbReference>
<reference evidence="12 13" key="1">
    <citation type="submission" date="2010-12" db="EMBL/GenBank/DDBJ databases">
        <title>The Genome Sequence of Coprobacillus sp. strain 29_1.</title>
        <authorList>
            <consortium name="The Broad Institute Genome Sequencing Platform"/>
            <person name="Earl A."/>
            <person name="Ward D."/>
            <person name="Feldgarden M."/>
            <person name="Gevers D."/>
            <person name="Daigneault M."/>
            <person name="Sibley C.D."/>
            <person name="White A."/>
            <person name="Strauss J."/>
            <person name="Allen-Vercoe E."/>
            <person name="Young S.K."/>
            <person name="Zeng Q."/>
            <person name="Gargeya S."/>
            <person name="Fitzgerald M."/>
            <person name="Haas B."/>
            <person name="Abouelleil A."/>
            <person name="Alvarado L."/>
            <person name="Arachchi H.M."/>
            <person name="Berlin A."/>
            <person name="Brown A."/>
            <person name="Chapman S.B."/>
            <person name="Chen Z."/>
            <person name="Dunbar C."/>
            <person name="Freedman E."/>
            <person name="Gearin G."/>
            <person name="Gellesch M."/>
            <person name="Goldberg J."/>
            <person name="Griggs A."/>
            <person name="Gujja S."/>
            <person name="Heilman E."/>
            <person name="Heiman D."/>
            <person name="Howarth C."/>
            <person name="Larson L."/>
            <person name="Lui A."/>
            <person name="MacDonald P.J.P."/>
            <person name="Mehta T."/>
            <person name="Montmayeur A."/>
            <person name="Murphy C."/>
            <person name="Neiman D."/>
            <person name="Pearson M."/>
            <person name="Priest M."/>
            <person name="Roberts A."/>
            <person name="Saif S."/>
            <person name="Shea T."/>
            <person name="Shenoy N."/>
            <person name="Sisk P."/>
            <person name="Stolte C."/>
            <person name="Sykes S."/>
            <person name="White J."/>
            <person name="Yandava C."/>
            <person name="Nusbaum C."/>
            <person name="Birren B."/>
        </authorList>
    </citation>
    <scope>NUCLEOTIDE SEQUENCE [LARGE SCALE GENOMIC DNA]</scope>
    <source>
        <strain evidence="12 13">29_1</strain>
    </source>
</reference>
<comment type="similarity">
    <text evidence="3 10">Belongs to the PstS family.</text>
</comment>
<dbReference type="Proteomes" id="UP000003157">
    <property type="component" value="Unassembled WGS sequence"/>
</dbReference>
<dbReference type="CDD" id="cd13653">
    <property type="entry name" value="PBP2_phosphate_like_1"/>
    <property type="match status" value="1"/>
</dbReference>
<dbReference type="STRING" id="100884.GCA_000269565_01845"/>
<name>E7GFU5_9FIRM</name>
<dbReference type="InterPro" id="IPR050811">
    <property type="entry name" value="Phosphate_ABC_transporter"/>
</dbReference>
<protein>
    <recommendedName>
        <fullName evidence="10">Phosphate-binding protein</fullName>
    </recommendedName>
</protein>
<evidence type="ECO:0000256" key="7">
    <source>
        <dbReference type="ARBA" id="ARBA00022729"/>
    </source>
</evidence>
<keyword evidence="13" id="KW-1185">Reference proteome</keyword>
<evidence type="ECO:0000256" key="5">
    <source>
        <dbReference type="ARBA" id="ARBA00022448"/>
    </source>
</evidence>
<feature type="domain" description="PBP" evidence="11">
    <location>
        <begin position="41"/>
        <end position="274"/>
    </location>
</feature>
<dbReference type="AlphaFoldDB" id="E7GFU5"/>
<evidence type="ECO:0000256" key="1">
    <source>
        <dbReference type="ARBA" id="ARBA00002841"/>
    </source>
</evidence>
<proteinExistence type="inferred from homology"/>
<evidence type="ECO:0000256" key="6">
    <source>
        <dbReference type="ARBA" id="ARBA00022592"/>
    </source>
</evidence>
<accession>E7GFU5</accession>
<gene>
    <name evidence="12" type="ORF">HMPREF9488_03638</name>
</gene>
<evidence type="ECO:0000256" key="4">
    <source>
        <dbReference type="ARBA" id="ARBA00011529"/>
    </source>
</evidence>
<evidence type="ECO:0000256" key="10">
    <source>
        <dbReference type="RuleBase" id="RU367119"/>
    </source>
</evidence>
<keyword evidence="5 10" id="KW-0813">Transport</keyword>
<dbReference type="eggNOG" id="COG0226">
    <property type="taxonomic scope" value="Bacteria"/>
</dbReference>
<dbReference type="PANTHER" id="PTHR30570:SF1">
    <property type="entry name" value="PHOSPHATE-BINDING PROTEIN PSTS"/>
    <property type="match status" value="1"/>
</dbReference>
<evidence type="ECO:0000256" key="3">
    <source>
        <dbReference type="ARBA" id="ARBA00008725"/>
    </source>
</evidence>
<evidence type="ECO:0000313" key="13">
    <source>
        <dbReference type="Proteomes" id="UP000003157"/>
    </source>
</evidence>
<keyword evidence="8 10" id="KW-0564">Palmitate</keyword>
<comment type="caution">
    <text evidence="12">The sequence shown here is derived from an EMBL/GenBank/DDBJ whole genome shotgun (WGS) entry which is preliminary data.</text>
</comment>
<dbReference type="GO" id="GO:0005886">
    <property type="term" value="C:plasma membrane"/>
    <property type="evidence" value="ECO:0007669"/>
    <property type="project" value="UniProtKB-SubCell"/>
</dbReference>
<evidence type="ECO:0000256" key="9">
    <source>
        <dbReference type="ARBA" id="ARBA00023288"/>
    </source>
</evidence>
<dbReference type="InterPro" id="IPR011862">
    <property type="entry name" value="Phos-bd"/>
</dbReference>
<feature type="signal peptide" evidence="10">
    <location>
        <begin position="1"/>
        <end position="28"/>
    </location>
</feature>
<keyword evidence="6 10" id="KW-0592">Phosphate transport</keyword>